<evidence type="ECO:0000313" key="1">
    <source>
        <dbReference type="EMBL" id="RDK87379.1"/>
    </source>
</evidence>
<sequence>MEDIRLRADGEYEIKIFQIDTTHRDLKGLNKHQIVNTLVKHHKTRINETDSINDELFPKVIDDIHYYTYVYNEKEKKAHWESFLPSTLSENLDFTVLKLSFVLFACIDNKIFAVIGGGGTMVIKAFQNHRFGLEFYEYLTTLDEEIVSLTTRGISGTLTQSNRIFKEGQRLSDVLNFVNIPTSINLVLKDVIRDTYFDFIDFGDKNVQLEIASYFHIKHRISFEELHLLFKRINEIIDTQTRRALTSFVEIKERGLTDDEFVKILMIVLRDDMLNRFSQTRGQNPRKADIDFVHPSKIKQFYECDRFEIKLKGQRKDFLEITDRNKLYEEGLKYVYDQLELNASQVDFNKIMWGLKVEGFKGNRTEKYVWANFWHYVTCELQYENKPIFHIDSKWYLVKDDFTDSMNQLCSQMINRHHSQRNILFHPWTSGSEDAYNSLYRNEPNYWVFDKALGQNIELCDIMYESEEDNKIYLIHIKTGFDAKIRDLCNQVVISANRFMISRNSGDNSFVGDVIDSYNRRTDNIGYEINNKDTFLQKFATGGKEIVFVMAFKSDTQRVPIIRNNVEKMDSNIAKFSLIQCIREMSTFNYPIEIIEISNS</sequence>
<dbReference type="EMBL" id="QRAO01000002">
    <property type="protein sequence ID" value="RDK87379.1"/>
    <property type="molecule type" value="Genomic_DNA"/>
</dbReference>
<organism evidence="1 2">
    <name type="scientific">Marinirhabdus gelatinilytica</name>
    <dbReference type="NCBI Taxonomy" id="1703343"/>
    <lineage>
        <taxon>Bacteria</taxon>
        <taxon>Pseudomonadati</taxon>
        <taxon>Bacteroidota</taxon>
        <taxon>Flavobacteriia</taxon>
        <taxon>Flavobacteriales</taxon>
        <taxon>Flavobacteriaceae</taxon>
    </lineage>
</organism>
<dbReference type="AlphaFoldDB" id="A0A370QGG3"/>
<reference evidence="1 2" key="1">
    <citation type="submission" date="2018-07" db="EMBL/GenBank/DDBJ databases">
        <title>Genomic Encyclopedia of Type Strains, Phase IV (KMG-IV): sequencing the most valuable type-strain genomes for metagenomic binning, comparative biology and taxonomic classification.</title>
        <authorList>
            <person name="Goeker M."/>
        </authorList>
    </citation>
    <scope>NUCLEOTIDE SEQUENCE [LARGE SCALE GENOMIC DNA]</scope>
    <source>
        <strain evidence="1 2">DSM 101478</strain>
    </source>
</reference>
<accession>A0A370QGG3</accession>
<gene>
    <name evidence="1" type="ORF">C8D94_102566</name>
</gene>
<dbReference type="Proteomes" id="UP000255317">
    <property type="component" value="Unassembled WGS sequence"/>
</dbReference>
<dbReference type="OrthoDB" id="740138at2"/>
<name>A0A370QGG3_9FLAO</name>
<dbReference type="NCBIfam" id="TIGR04141">
    <property type="entry name" value="TIGR04141 family sporadically distributed protein"/>
    <property type="match status" value="1"/>
</dbReference>
<dbReference type="RefSeq" id="WP_115123557.1">
    <property type="nucleotide sequence ID" value="NZ_QRAO01000002.1"/>
</dbReference>
<proteinExistence type="predicted"/>
<evidence type="ECO:0000313" key="2">
    <source>
        <dbReference type="Proteomes" id="UP000255317"/>
    </source>
</evidence>
<dbReference type="Pfam" id="PF19614">
    <property type="entry name" value="DUF6119"/>
    <property type="match status" value="1"/>
</dbReference>
<dbReference type="InterPro" id="IPR026487">
    <property type="entry name" value="CHP04141"/>
</dbReference>
<protein>
    <submittedName>
        <fullName evidence="1">Uncharacterized protein</fullName>
    </submittedName>
</protein>
<keyword evidence="2" id="KW-1185">Reference proteome</keyword>
<comment type="caution">
    <text evidence="1">The sequence shown here is derived from an EMBL/GenBank/DDBJ whole genome shotgun (WGS) entry which is preliminary data.</text>
</comment>